<dbReference type="InterPro" id="IPR011006">
    <property type="entry name" value="CheY-like_superfamily"/>
</dbReference>
<comment type="caution">
    <text evidence="3">The sequence shown here is derived from an EMBL/GenBank/DDBJ whole genome shotgun (WGS) entry which is preliminary data.</text>
</comment>
<dbReference type="SMART" id="SM00448">
    <property type="entry name" value="REC"/>
    <property type="match status" value="1"/>
</dbReference>
<dbReference type="PANTHER" id="PTHR44520">
    <property type="entry name" value="RESPONSE REGULATOR RCP1-RELATED"/>
    <property type="match status" value="1"/>
</dbReference>
<sequence>MKEDLEIVLIEDNEDDAERLIKFLRSHVNNKIRYIQDGAEAVKFLLFESDGAPKLILLDLVLPSVDGFEVFDIIRSEPKERELSVIFLVSSLRSKEYVESLGVKPDGYLIKPKLEEGLPFRL</sequence>
<dbReference type="Gene3D" id="3.40.50.2300">
    <property type="match status" value="1"/>
</dbReference>
<feature type="domain" description="Response regulatory" evidence="2">
    <location>
        <begin position="6"/>
        <end position="122"/>
    </location>
</feature>
<gene>
    <name evidence="3" type="ORF">KK060_03105</name>
</gene>
<protein>
    <submittedName>
        <fullName evidence="3">Response regulator</fullName>
    </submittedName>
</protein>
<evidence type="ECO:0000313" key="4">
    <source>
        <dbReference type="Proteomes" id="UP000772618"/>
    </source>
</evidence>
<dbReference type="InterPro" id="IPR052893">
    <property type="entry name" value="TCS_response_regulator"/>
</dbReference>
<organism evidence="3 4">
    <name type="scientific">Chryseosolibacter indicus</name>
    <dbReference type="NCBI Taxonomy" id="2782351"/>
    <lineage>
        <taxon>Bacteria</taxon>
        <taxon>Pseudomonadati</taxon>
        <taxon>Bacteroidota</taxon>
        <taxon>Cytophagia</taxon>
        <taxon>Cytophagales</taxon>
        <taxon>Chryseotaleaceae</taxon>
        <taxon>Chryseosolibacter</taxon>
    </lineage>
</organism>
<name>A0ABS5VLC7_9BACT</name>
<evidence type="ECO:0000313" key="3">
    <source>
        <dbReference type="EMBL" id="MBT1702249.1"/>
    </source>
</evidence>
<proteinExistence type="predicted"/>
<feature type="modified residue" description="4-aspartylphosphate" evidence="1">
    <location>
        <position position="59"/>
    </location>
</feature>
<dbReference type="InterPro" id="IPR001789">
    <property type="entry name" value="Sig_transdc_resp-reg_receiver"/>
</dbReference>
<dbReference type="PROSITE" id="PS50110">
    <property type="entry name" value="RESPONSE_REGULATORY"/>
    <property type="match status" value="1"/>
</dbReference>
<keyword evidence="1" id="KW-0597">Phosphoprotein</keyword>
<dbReference type="Proteomes" id="UP000772618">
    <property type="component" value="Unassembled WGS sequence"/>
</dbReference>
<evidence type="ECO:0000256" key="1">
    <source>
        <dbReference type="PROSITE-ProRule" id="PRU00169"/>
    </source>
</evidence>
<reference evidence="3 4" key="1">
    <citation type="submission" date="2021-05" db="EMBL/GenBank/DDBJ databases">
        <title>A Polyphasic approach of four new species of the genus Ohtaekwangia: Ohtaekwangia histidinii sp. nov., Ohtaekwangia cretensis sp. nov., Ohtaekwangia indiensis sp. nov., Ohtaekwangia reichenbachii sp. nov. from diverse environment.</title>
        <authorList>
            <person name="Octaviana S."/>
        </authorList>
    </citation>
    <scope>NUCLEOTIDE SEQUENCE [LARGE SCALE GENOMIC DNA]</scope>
    <source>
        <strain evidence="3 4">PWU20</strain>
    </source>
</reference>
<accession>A0ABS5VLC7</accession>
<dbReference type="Pfam" id="PF00072">
    <property type="entry name" value="Response_reg"/>
    <property type="match status" value="1"/>
</dbReference>
<dbReference type="SUPFAM" id="SSF52172">
    <property type="entry name" value="CheY-like"/>
    <property type="match status" value="1"/>
</dbReference>
<keyword evidence="4" id="KW-1185">Reference proteome</keyword>
<dbReference type="EMBL" id="JAHESD010000004">
    <property type="protein sequence ID" value="MBT1702249.1"/>
    <property type="molecule type" value="Genomic_DNA"/>
</dbReference>
<dbReference type="PANTHER" id="PTHR44520:SF1">
    <property type="entry name" value="TWO-COMPONENT SYSTEM REGULATORY PROTEIN"/>
    <property type="match status" value="1"/>
</dbReference>
<dbReference type="RefSeq" id="WP_254152050.1">
    <property type="nucleotide sequence ID" value="NZ_JAHESD010000004.1"/>
</dbReference>
<evidence type="ECO:0000259" key="2">
    <source>
        <dbReference type="PROSITE" id="PS50110"/>
    </source>
</evidence>